<accession>A0ABS6DWS1</accession>
<reference evidence="1 2" key="1">
    <citation type="submission" date="2021-06" db="EMBL/GenBank/DDBJ databases">
        <authorList>
            <person name="Sun Q."/>
            <person name="Li D."/>
        </authorList>
    </citation>
    <scope>NUCLEOTIDE SEQUENCE [LARGE SCALE GENOMIC DNA]</scope>
    <source>
        <strain evidence="1 2">N19</strain>
    </source>
</reference>
<evidence type="ECO:0000313" key="2">
    <source>
        <dbReference type="Proteomes" id="UP001196301"/>
    </source>
</evidence>
<evidence type="ECO:0000313" key="1">
    <source>
        <dbReference type="EMBL" id="MBU5336295.1"/>
    </source>
</evidence>
<organism evidence="1 2">
    <name type="scientific">Intestinibacter bartlettii</name>
    <dbReference type="NCBI Taxonomy" id="261299"/>
    <lineage>
        <taxon>Bacteria</taxon>
        <taxon>Bacillati</taxon>
        <taxon>Bacillota</taxon>
        <taxon>Clostridia</taxon>
        <taxon>Peptostreptococcales</taxon>
        <taxon>Peptostreptococcaceae</taxon>
        <taxon>Intestinibacter</taxon>
    </lineage>
</organism>
<dbReference type="Proteomes" id="UP001196301">
    <property type="component" value="Unassembled WGS sequence"/>
</dbReference>
<sequence length="52" mass="6147">MKGVTYLTEVEKIIAKMTDEEFIKVFGDIEDIYDDFKSEVNYSYSLVKENEE</sequence>
<protein>
    <submittedName>
        <fullName evidence="1">Uncharacterized protein</fullName>
    </submittedName>
</protein>
<dbReference type="RefSeq" id="WP_216569420.1">
    <property type="nucleotide sequence ID" value="NZ_JAHLOQ010000017.1"/>
</dbReference>
<dbReference type="EMBL" id="JAHLOQ010000017">
    <property type="protein sequence ID" value="MBU5336295.1"/>
    <property type="molecule type" value="Genomic_DNA"/>
</dbReference>
<comment type="caution">
    <text evidence="1">The sequence shown here is derived from an EMBL/GenBank/DDBJ whole genome shotgun (WGS) entry which is preliminary data.</text>
</comment>
<gene>
    <name evidence="1" type="ORF">KQI20_07565</name>
</gene>
<proteinExistence type="predicted"/>
<keyword evidence="2" id="KW-1185">Reference proteome</keyword>
<name>A0ABS6DWS1_9FIRM</name>